<proteinExistence type="predicted"/>
<protein>
    <submittedName>
        <fullName evidence="3">Uncharacterized protein</fullName>
    </submittedName>
</protein>
<dbReference type="EMBL" id="HBEZ01036171">
    <property type="protein sequence ID" value="CAD8642181.1"/>
    <property type="molecule type" value="Transcribed_RNA"/>
</dbReference>
<accession>A0A7S0QJ83</accession>
<sequence>MNPIILLFLISLFSKARTRRDKLKVAMVIMTVIAQHGHANAANIRRMASSTTSSDVLVVHLLACLRKEPTGVNDLHNSDLIRKILWGNDKQFRWMFQLSRYVFETVLAEISPYLTDSNSRNSEHKFLGERGEGAAQGGWNPGEGRAGAE</sequence>
<evidence type="ECO:0000256" key="2">
    <source>
        <dbReference type="SAM" id="SignalP"/>
    </source>
</evidence>
<feature type="compositionally biased region" description="Gly residues" evidence="1">
    <location>
        <begin position="134"/>
        <end position="149"/>
    </location>
</feature>
<feature type="region of interest" description="Disordered" evidence="1">
    <location>
        <begin position="128"/>
        <end position="149"/>
    </location>
</feature>
<evidence type="ECO:0000256" key="1">
    <source>
        <dbReference type="SAM" id="MobiDB-lite"/>
    </source>
</evidence>
<name>A0A7S0QJ83_9CRYP</name>
<gene>
    <name evidence="3" type="ORF">CCUR1050_LOCUS19865</name>
</gene>
<evidence type="ECO:0000313" key="3">
    <source>
        <dbReference type="EMBL" id="CAD8642181.1"/>
    </source>
</evidence>
<keyword evidence="2" id="KW-0732">Signal</keyword>
<organism evidence="3">
    <name type="scientific">Cryptomonas curvata</name>
    <dbReference type="NCBI Taxonomy" id="233186"/>
    <lineage>
        <taxon>Eukaryota</taxon>
        <taxon>Cryptophyceae</taxon>
        <taxon>Cryptomonadales</taxon>
        <taxon>Cryptomonadaceae</taxon>
        <taxon>Cryptomonas</taxon>
    </lineage>
</organism>
<feature type="signal peptide" evidence="2">
    <location>
        <begin position="1"/>
        <end position="18"/>
    </location>
</feature>
<reference evidence="3" key="1">
    <citation type="submission" date="2021-01" db="EMBL/GenBank/DDBJ databases">
        <authorList>
            <person name="Corre E."/>
            <person name="Pelletier E."/>
            <person name="Niang G."/>
            <person name="Scheremetjew M."/>
            <person name="Finn R."/>
            <person name="Kale V."/>
            <person name="Holt S."/>
            <person name="Cochrane G."/>
            <person name="Meng A."/>
            <person name="Brown T."/>
            <person name="Cohen L."/>
        </authorList>
    </citation>
    <scope>NUCLEOTIDE SEQUENCE</scope>
    <source>
        <strain evidence="3">CCAP979/52</strain>
    </source>
</reference>
<dbReference type="AlphaFoldDB" id="A0A7S0QJ83"/>
<feature type="chain" id="PRO_5030976138" evidence="2">
    <location>
        <begin position="19"/>
        <end position="149"/>
    </location>
</feature>